<name>A0ABV5GHG8_9FLAO</name>
<evidence type="ECO:0000313" key="4">
    <source>
        <dbReference type="EMBL" id="MFB9090582.1"/>
    </source>
</evidence>
<sequence length="551" mass="58412">MKKLLLIKALFVVMLTQAQVSQVKDIYPGIPSSIPAYAKNRIVHAGKLIMAADGGAVYSTQLWESDGTSTGTVQLKRISSANTASNPQGFMYFAPTNKVYFSANNGVNSLGTTNYELWETDGTLAGTVMTKEINAFTSNPGGYPAELTAFGNNFYFRANNGTTGSELFVSDGTGAGTVLVSDINPGSAASTPADFTVVGTKLFFTADNGTSGKELYVTTGPTSATVSSFDINPGSASSGVDNLTFVDITGKLYFTANDGVHGTELWQSDGTPAGTFMVTDLNTGIADSAPADLFVRAGFLYFSATTPTYGRELYVMDASLNVFLFKDINLGPADGMTAGGANFISYTNVNTRLYFVANNGVDGAELWKSNGSPAGTVIVKDINPTGNSNITNMFVFDGKIVFQATNGASGAELFVSDGTDSGTGLAADINSGSAGSNPKDFIIYNSQLYFTATDVATGTELWKAATAPTLGTTELTLVNNKIRLYPNPAKNYFELTTNQPIEKVEIYSMLGQLVKTFSAQNKYETSDLSKANYIVKINTNTTFENKILVVE</sequence>
<evidence type="ECO:0000313" key="5">
    <source>
        <dbReference type="Proteomes" id="UP001589576"/>
    </source>
</evidence>
<accession>A0ABV5GHG8</accession>
<keyword evidence="1 2" id="KW-0732">Signal</keyword>
<evidence type="ECO:0000256" key="1">
    <source>
        <dbReference type="ARBA" id="ARBA00022729"/>
    </source>
</evidence>
<feature type="signal peptide" evidence="2">
    <location>
        <begin position="1"/>
        <end position="18"/>
    </location>
</feature>
<dbReference type="EMBL" id="JBHMFB010000044">
    <property type="protein sequence ID" value="MFB9090582.1"/>
    <property type="molecule type" value="Genomic_DNA"/>
</dbReference>
<dbReference type="NCBIfam" id="TIGR04534">
    <property type="entry name" value="ELWxxDGT_rpt"/>
    <property type="match status" value="2"/>
</dbReference>
<evidence type="ECO:0000256" key="2">
    <source>
        <dbReference type="SAM" id="SignalP"/>
    </source>
</evidence>
<comment type="caution">
    <text evidence="4">The sequence shown here is derived from an EMBL/GenBank/DDBJ whole genome shotgun (WGS) entry which is preliminary data.</text>
</comment>
<dbReference type="RefSeq" id="WP_290284539.1">
    <property type="nucleotide sequence ID" value="NZ_JAUFQN010000019.1"/>
</dbReference>
<evidence type="ECO:0000259" key="3">
    <source>
        <dbReference type="Pfam" id="PF18962"/>
    </source>
</evidence>
<protein>
    <submittedName>
        <fullName evidence="4">ELWxxDGT repeat protein</fullName>
    </submittedName>
</protein>
<organism evidence="4 5">
    <name type="scientific">Flavobacterium paronense</name>
    <dbReference type="NCBI Taxonomy" id="1392775"/>
    <lineage>
        <taxon>Bacteria</taxon>
        <taxon>Pseudomonadati</taxon>
        <taxon>Bacteroidota</taxon>
        <taxon>Flavobacteriia</taxon>
        <taxon>Flavobacteriales</taxon>
        <taxon>Flavobacteriaceae</taxon>
        <taxon>Flavobacterium</taxon>
    </lineage>
</organism>
<dbReference type="Proteomes" id="UP001589576">
    <property type="component" value="Unassembled WGS sequence"/>
</dbReference>
<dbReference type="Pfam" id="PF18962">
    <property type="entry name" value="Por_Secre_tail"/>
    <property type="match status" value="1"/>
</dbReference>
<gene>
    <name evidence="4" type="ORF">ACFFUU_13280</name>
</gene>
<dbReference type="InterPro" id="IPR026444">
    <property type="entry name" value="Secre_tail"/>
</dbReference>
<dbReference type="InterPro" id="IPR030916">
    <property type="entry name" value="ELWxxDGT_rpt"/>
</dbReference>
<proteinExistence type="predicted"/>
<keyword evidence="5" id="KW-1185">Reference proteome</keyword>
<reference evidence="4 5" key="1">
    <citation type="submission" date="2024-09" db="EMBL/GenBank/DDBJ databases">
        <authorList>
            <person name="Sun Q."/>
            <person name="Mori K."/>
        </authorList>
    </citation>
    <scope>NUCLEOTIDE SEQUENCE [LARGE SCALE GENOMIC DNA]</scope>
    <source>
        <strain evidence="4 5">CECT 8460</strain>
    </source>
</reference>
<dbReference type="NCBIfam" id="TIGR04183">
    <property type="entry name" value="Por_Secre_tail"/>
    <property type="match status" value="1"/>
</dbReference>
<feature type="chain" id="PRO_5045494341" evidence="2">
    <location>
        <begin position="19"/>
        <end position="551"/>
    </location>
</feature>
<feature type="domain" description="Secretion system C-terminal sorting" evidence="3">
    <location>
        <begin position="484"/>
        <end position="549"/>
    </location>
</feature>